<dbReference type="Proteomes" id="UP000011872">
    <property type="component" value="Unassembled WGS sequence"/>
</dbReference>
<sequence length="243" mass="28614">MGYEPNELPDCSTPRHANKNALKGKMAGVQGFEPRNARTKTWCLTAWRHPNNNKRSIIQKLFKKVKLKRYNPTMEKAFNPLIYERYLKKKETFLLFKRIAQMSAFKNLKLQLKRREVINRYVAGILGDLKKGFRYAKIEHQILKIYFTHPSFLKAFETEKDHYTNRLKAHFLETQKTLKALNYPFDFDTIQASVRKRAYQKPVVKKENPPKKPVSINVNCEGLSDFTKKQFSKLKRACNDNTP</sequence>
<dbReference type="AlphaFoldDB" id="M3QEQ9"/>
<protein>
    <submittedName>
        <fullName evidence="1">Uncharacterized protein</fullName>
    </submittedName>
</protein>
<comment type="caution">
    <text evidence="1">The sequence shown here is derived from an EMBL/GenBank/DDBJ whole genome shotgun (WGS) entry which is preliminary data.</text>
</comment>
<accession>M3QEQ9</accession>
<evidence type="ECO:0000313" key="1">
    <source>
        <dbReference type="EMBL" id="EMH30190.1"/>
    </source>
</evidence>
<name>M3QEQ9_HELPX</name>
<feature type="non-terminal residue" evidence="1">
    <location>
        <position position="243"/>
    </location>
</feature>
<evidence type="ECO:0000313" key="2">
    <source>
        <dbReference type="Proteomes" id="UP000011872"/>
    </source>
</evidence>
<reference evidence="1 2" key="1">
    <citation type="submission" date="2012-12" db="EMBL/GenBank/DDBJ databases">
        <authorList>
            <person name="Weinstock G."/>
            <person name="Sodergren E."/>
            <person name="Lobos E.A."/>
            <person name="Fulton L."/>
            <person name="Fulton R."/>
            <person name="Courtney L."/>
            <person name="Fronick C."/>
            <person name="O'Laughlin M."/>
            <person name="Godfrey J."/>
            <person name="Wilson R.M."/>
            <person name="Miner T."/>
            <person name="Farmer C."/>
            <person name="Delehaunty K."/>
            <person name="Cordes M."/>
            <person name="Minx P."/>
            <person name="Tomlinson C."/>
            <person name="Chen J."/>
            <person name="Wollam A."/>
            <person name="Pepin K.H."/>
            <person name="Bhonagiri V."/>
            <person name="Zhang X."/>
            <person name="Suruliraj S."/>
            <person name="Antonio M."/>
            <person name="Secka O."/>
            <person name="Thomas J."/>
            <person name="Warren W."/>
            <person name="Mitreva M."/>
            <person name="Mardis E.R."/>
            <person name="Wilson R.K."/>
        </authorList>
    </citation>
    <scope>NUCLEOTIDE SEQUENCE [LARGE SCALE GENOMIC DNA]</scope>
    <source>
        <strain evidence="1 2">GAM265BSii</strain>
    </source>
</reference>
<dbReference type="HOGENOM" id="CLU_102409_0_0_7"/>
<dbReference type="EMBL" id="APDY01000021">
    <property type="protein sequence ID" value="EMH30190.1"/>
    <property type="molecule type" value="Genomic_DNA"/>
</dbReference>
<proteinExistence type="predicted"/>
<organism evidence="1 2">
    <name type="scientific">Helicobacter pylori GAM265BSii</name>
    <dbReference type="NCBI Taxonomy" id="1159049"/>
    <lineage>
        <taxon>Bacteria</taxon>
        <taxon>Pseudomonadati</taxon>
        <taxon>Campylobacterota</taxon>
        <taxon>Epsilonproteobacteria</taxon>
        <taxon>Campylobacterales</taxon>
        <taxon>Helicobacteraceae</taxon>
        <taxon>Helicobacter</taxon>
    </lineage>
</organism>
<gene>
    <name evidence="1" type="ORF">HMPREF1421_00352</name>
</gene>